<evidence type="ECO:0000256" key="8">
    <source>
        <dbReference type="ARBA" id="ARBA00035585"/>
    </source>
</evidence>
<feature type="transmembrane region" description="Helical" evidence="10">
    <location>
        <begin position="37"/>
        <end position="56"/>
    </location>
</feature>
<keyword evidence="2 10" id="KW-1003">Cell membrane</keyword>
<keyword evidence="10" id="KW-0406">Ion transport</keyword>
<dbReference type="Pfam" id="PF02537">
    <property type="entry name" value="CRCB"/>
    <property type="match status" value="1"/>
</dbReference>
<evidence type="ECO:0000256" key="5">
    <source>
        <dbReference type="ARBA" id="ARBA00023136"/>
    </source>
</evidence>
<keyword evidence="10" id="KW-0479">Metal-binding</keyword>
<dbReference type="NCBIfam" id="TIGR00494">
    <property type="entry name" value="crcB"/>
    <property type="match status" value="1"/>
</dbReference>
<keyword evidence="10" id="KW-0915">Sodium</keyword>
<keyword evidence="12" id="KW-1185">Reference proteome</keyword>
<evidence type="ECO:0000313" key="11">
    <source>
        <dbReference type="EMBL" id="CAG9621793.1"/>
    </source>
</evidence>
<feature type="transmembrane region" description="Helical" evidence="10">
    <location>
        <begin position="102"/>
        <end position="122"/>
    </location>
</feature>
<evidence type="ECO:0000256" key="4">
    <source>
        <dbReference type="ARBA" id="ARBA00022989"/>
    </source>
</evidence>
<name>A0ABM8YP74_9BACI</name>
<keyword evidence="3 10" id="KW-0812">Transmembrane</keyword>
<evidence type="ECO:0000256" key="2">
    <source>
        <dbReference type="ARBA" id="ARBA00022475"/>
    </source>
</evidence>
<keyword evidence="6 10" id="KW-0407">Ion channel</keyword>
<keyword evidence="5 10" id="KW-0472">Membrane</keyword>
<organism evidence="11 12">
    <name type="scientific">Sutcliffiella rhizosphaerae</name>
    <dbReference type="NCBI Taxonomy" id="2880967"/>
    <lineage>
        <taxon>Bacteria</taxon>
        <taxon>Bacillati</taxon>
        <taxon>Bacillota</taxon>
        <taxon>Bacilli</taxon>
        <taxon>Bacillales</taxon>
        <taxon>Bacillaceae</taxon>
        <taxon>Sutcliffiella</taxon>
    </lineage>
</organism>
<comment type="subcellular location">
    <subcellularLocation>
        <location evidence="1 10">Cell membrane</location>
        <topology evidence="1 10">Multi-pass membrane protein</topology>
    </subcellularLocation>
</comment>
<evidence type="ECO:0000256" key="3">
    <source>
        <dbReference type="ARBA" id="ARBA00022692"/>
    </source>
</evidence>
<keyword evidence="4 10" id="KW-1133">Transmembrane helix</keyword>
<feature type="transmembrane region" description="Helical" evidence="10">
    <location>
        <begin position="68"/>
        <end position="90"/>
    </location>
</feature>
<comment type="function">
    <text evidence="9 10">Fluoride-specific ion channel. Important for reducing fluoride concentration in the cell, thus reducing its toxicity.</text>
</comment>
<feature type="binding site" evidence="10">
    <location>
        <position position="77"/>
    </location>
    <ligand>
        <name>Na(+)</name>
        <dbReference type="ChEBI" id="CHEBI:29101"/>
        <note>structural</note>
    </ligand>
</feature>
<evidence type="ECO:0000256" key="1">
    <source>
        <dbReference type="ARBA" id="ARBA00004651"/>
    </source>
</evidence>
<accession>A0ABM8YP74</accession>
<evidence type="ECO:0000256" key="9">
    <source>
        <dbReference type="ARBA" id="ARBA00049940"/>
    </source>
</evidence>
<evidence type="ECO:0000256" key="7">
    <source>
        <dbReference type="ARBA" id="ARBA00035120"/>
    </source>
</evidence>
<gene>
    <name evidence="11" type="primary">crcB_1</name>
    <name evidence="10" type="synonym">crcB</name>
    <name evidence="10" type="synonym">fluC</name>
    <name evidence="11" type="ORF">BACCIP111883_02566</name>
</gene>
<reference evidence="11 12" key="1">
    <citation type="submission" date="2021-10" db="EMBL/GenBank/DDBJ databases">
        <authorList>
            <person name="Criscuolo A."/>
        </authorList>
    </citation>
    <scope>NUCLEOTIDE SEQUENCE [LARGE SCALE GENOMIC DNA]</scope>
    <source>
        <strain evidence="12">CIP 111883</strain>
    </source>
</reference>
<comment type="caution">
    <text evidence="11">The sequence shown here is derived from an EMBL/GenBank/DDBJ whole genome shotgun (WGS) entry which is preliminary data.</text>
</comment>
<keyword evidence="10" id="KW-0813">Transport</keyword>
<feature type="binding site" evidence="10">
    <location>
        <position position="80"/>
    </location>
    <ligand>
        <name>Na(+)</name>
        <dbReference type="ChEBI" id="CHEBI:29101"/>
        <note>structural</note>
    </ligand>
</feature>
<comment type="activity regulation">
    <text evidence="10">Na(+) is not transported, but it plays an essential structural role and its presence is essential for fluoride channel function.</text>
</comment>
<comment type="similarity">
    <text evidence="7 10">Belongs to the fluoride channel Fluc/FEX (TC 1.A.43) family.</text>
</comment>
<dbReference type="PANTHER" id="PTHR28259">
    <property type="entry name" value="FLUORIDE EXPORT PROTEIN 1-RELATED"/>
    <property type="match status" value="1"/>
</dbReference>
<evidence type="ECO:0000256" key="6">
    <source>
        <dbReference type="ARBA" id="ARBA00023303"/>
    </source>
</evidence>
<evidence type="ECO:0000256" key="10">
    <source>
        <dbReference type="HAMAP-Rule" id="MF_00454"/>
    </source>
</evidence>
<dbReference type="Proteomes" id="UP000789833">
    <property type="component" value="Unassembled WGS sequence"/>
</dbReference>
<protein>
    <recommendedName>
        <fullName evidence="10">Fluoride-specific ion channel FluC</fullName>
    </recommendedName>
</protein>
<evidence type="ECO:0000313" key="12">
    <source>
        <dbReference type="Proteomes" id="UP000789833"/>
    </source>
</evidence>
<dbReference type="HAMAP" id="MF_00454">
    <property type="entry name" value="FluC"/>
    <property type="match status" value="1"/>
</dbReference>
<dbReference type="EMBL" id="CAKJTJ010000013">
    <property type="protein sequence ID" value="CAG9621793.1"/>
    <property type="molecule type" value="Genomic_DNA"/>
</dbReference>
<dbReference type="RefSeq" id="WP_230501692.1">
    <property type="nucleotide sequence ID" value="NZ_CAKJTJ010000013.1"/>
</dbReference>
<comment type="catalytic activity">
    <reaction evidence="8">
        <text>fluoride(in) = fluoride(out)</text>
        <dbReference type="Rhea" id="RHEA:76159"/>
        <dbReference type="ChEBI" id="CHEBI:17051"/>
    </reaction>
    <physiologicalReaction direction="left-to-right" evidence="8">
        <dbReference type="Rhea" id="RHEA:76160"/>
    </physiologicalReaction>
</comment>
<dbReference type="PANTHER" id="PTHR28259:SF1">
    <property type="entry name" value="FLUORIDE EXPORT PROTEIN 1-RELATED"/>
    <property type="match status" value="1"/>
</dbReference>
<sequence>MYMTLLLAIGGGFGSCFRYLIGLVIMKKFPNQTLPIAILFVNIIGSFLLGFLIAILPQETSLYQNPTYKIFGIGMLGAFTTFSTFSVEAVQLMLDKQYKIASFYIVLSIAGSILGFYLGYLLSV</sequence>
<proteinExistence type="inferred from homology"/>
<dbReference type="InterPro" id="IPR003691">
    <property type="entry name" value="FluC"/>
</dbReference>
<feature type="transmembrane region" description="Helical" evidence="10">
    <location>
        <begin position="6"/>
        <end position="25"/>
    </location>
</feature>